<dbReference type="SMART" id="SM00448">
    <property type="entry name" value="REC"/>
    <property type="match status" value="1"/>
</dbReference>
<protein>
    <submittedName>
        <fullName evidence="5">Response regulator transcription factor</fullName>
    </submittedName>
</protein>
<gene>
    <name evidence="5" type="ORF">HHX48_09185</name>
</gene>
<dbReference type="PANTHER" id="PTHR37299:SF1">
    <property type="entry name" value="STAGE 0 SPORULATION PROTEIN A HOMOLOG"/>
    <property type="match status" value="1"/>
</dbReference>
<dbReference type="InterPro" id="IPR046947">
    <property type="entry name" value="LytR-like"/>
</dbReference>
<feature type="domain" description="HTH LytTR-type" evidence="4">
    <location>
        <begin position="165"/>
        <end position="258"/>
    </location>
</feature>
<feature type="modified residue" description="4-aspartylphosphate" evidence="2">
    <location>
        <position position="56"/>
    </location>
</feature>
<name>A0ABR8LJH3_9ALTE</name>
<evidence type="ECO:0000313" key="6">
    <source>
        <dbReference type="Proteomes" id="UP000624419"/>
    </source>
</evidence>
<evidence type="ECO:0000256" key="2">
    <source>
        <dbReference type="PROSITE-ProRule" id="PRU00169"/>
    </source>
</evidence>
<dbReference type="InterPro" id="IPR011006">
    <property type="entry name" value="CheY-like_superfamily"/>
</dbReference>
<evidence type="ECO:0000313" key="5">
    <source>
        <dbReference type="EMBL" id="MBD3585907.1"/>
    </source>
</evidence>
<evidence type="ECO:0000259" key="4">
    <source>
        <dbReference type="PROSITE" id="PS50930"/>
    </source>
</evidence>
<dbReference type="PROSITE" id="PS50110">
    <property type="entry name" value="RESPONSE_REGULATORY"/>
    <property type="match status" value="1"/>
</dbReference>
<sequence length="259" mass="29509">MTPLKTLLVDDEESALEGLSLRLKHFSDIDIIGQASSVDEAIALSQHQMPDLVFLDIEMPGKSGFELLTQFQPETYPAIIFITAYHQHAIKAFDVRALDYLLKPVKQSRLEEAVVRARQTISSKQHMLDSGRMLAMSNGESAEIETYSVGHDKLVIQDGAGPVTLVPFEDVFWIDAAGDYMCVHTEADTFVMRERMKNLVNIVPSYFQRIHKSTMVNIRYIEQLEPLRNSEYHVHLFNNKILKASRTFSRALKDRIIVK</sequence>
<dbReference type="InterPro" id="IPR007492">
    <property type="entry name" value="LytTR_DNA-bd_dom"/>
</dbReference>
<keyword evidence="6" id="KW-1185">Reference proteome</keyword>
<dbReference type="PROSITE" id="PS50930">
    <property type="entry name" value="HTH_LYTTR"/>
    <property type="match status" value="1"/>
</dbReference>
<feature type="domain" description="Response regulatory" evidence="3">
    <location>
        <begin position="5"/>
        <end position="118"/>
    </location>
</feature>
<dbReference type="Pfam" id="PF00072">
    <property type="entry name" value="Response_reg"/>
    <property type="match status" value="1"/>
</dbReference>
<dbReference type="Gene3D" id="2.40.50.1020">
    <property type="entry name" value="LytTr DNA-binding domain"/>
    <property type="match status" value="1"/>
</dbReference>
<dbReference type="Gene3D" id="3.40.50.2300">
    <property type="match status" value="1"/>
</dbReference>
<dbReference type="SUPFAM" id="SSF52172">
    <property type="entry name" value="CheY-like"/>
    <property type="match status" value="1"/>
</dbReference>
<dbReference type="Pfam" id="PF04397">
    <property type="entry name" value="LytTR"/>
    <property type="match status" value="1"/>
</dbReference>
<dbReference type="InterPro" id="IPR001789">
    <property type="entry name" value="Sig_transdc_resp-reg_receiver"/>
</dbReference>
<evidence type="ECO:0000256" key="1">
    <source>
        <dbReference type="ARBA" id="ARBA00023012"/>
    </source>
</evidence>
<proteinExistence type="predicted"/>
<dbReference type="EMBL" id="JABBXD010000004">
    <property type="protein sequence ID" value="MBD3585907.1"/>
    <property type="molecule type" value="Genomic_DNA"/>
</dbReference>
<dbReference type="Proteomes" id="UP000624419">
    <property type="component" value="Unassembled WGS sequence"/>
</dbReference>
<dbReference type="RefSeq" id="WP_191024400.1">
    <property type="nucleotide sequence ID" value="NZ_JABBXD010000004.1"/>
</dbReference>
<keyword evidence="1" id="KW-0902">Two-component regulatory system</keyword>
<keyword evidence="2" id="KW-0597">Phosphoprotein</keyword>
<organism evidence="5 6">
    <name type="scientific">Salinimonas profundi</name>
    <dbReference type="NCBI Taxonomy" id="2729140"/>
    <lineage>
        <taxon>Bacteria</taxon>
        <taxon>Pseudomonadati</taxon>
        <taxon>Pseudomonadota</taxon>
        <taxon>Gammaproteobacteria</taxon>
        <taxon>Alteromonadales</taxon>
        <taxon>Alteromonadaceae</taxon>
        <taxon>Alteromonas/Salinimonas group</taxon>
        <taxon>Salinimonas</taxon>
    </lineage>
</organism>
<evidence type="ECO:0000259" key="3">
    <source>
        <dbReference type="PROSITE" id="PS50110"/>
    </source>
</evidence>
<reference evidence="5 6" key="1">
    <citation type="submission" date="2020-04" db="EMBL/GenBank/DDBJ databases">
        <title>Salinimonas sp. HHU 13199.</title>
        <authorList>
            <person name="Cui X."/>
            <person name="Zhang D."/>
        </authorList>
    </citation>
    <scope>NUCLEOTIDE SEQUENCE [LARGE SCALE GENOMIC DNA]</scope>
    <source>
        <strain evidence="5 6">HHU 13199</strain>
    </source>
</reference>
<comment type="caution">
    <text evidence="5">The sequence shown here is derived from an EMBL/GenBank/DDBJ whole genome shotgun (WGS) entry which is preliminary data.</text>
</comment>
<accession>A0ABR8LJH3</accession>
<dbReference type="SMART" id="SM00850">
    <property type="entry name" value="LytTR"/>
    <property type="match status" value="1"/>
</dbReference>
<dbReference type="PANTHER" id="PTHR37299">
    <property type="entry name" value="TRANSCRIPTIONAL REGULATOR-RELATED"/>
    <property type="match status" value="1"/>
</dbReference>